<keyword evidence="2" id="KW-1133">Transmembrane helix</keyword>
<feature type="compositionally biased region" description="Pro residues" evidence="1">
    <location>
        <begin position="1"/>
        <end position="17"/>
    </location>
</feature>
<sequence>MSPPDPETSPIPAPEPPGRPRFEFRQRPSEVITQRAGSVVVAYGLWTAAAAVGLLAALAMLIDLDGVQGAVRATVDRDFPNESAVTRDRAVAAATGVLIGGAFVVSVLTGITATAMRAGRGAARVVLVLLIAVVVVEIVLAVDVVSPLALGLLVVNAALGAAGTVMMYLPDANNWFAIKRR</sequence>
<feature type="region of interest" description="Disordered" evidence="1">
    <location>
        <begin position="1"/>
        <end position="23"/>
    </location>
</feature>
<evidence type="ECO:0000313" key="3">
    <source>
        <dbReference type="EMBL" id="MBW0128135.1"/>
    </source>
</evidence>
<feature type="transmembrane region" description="Helical" evidence="2">
    <location>
        <begin position="148"/>
        <end position="169"/>
    </location>
</feature>
<dbReference type="EMBL" id="JADQDF010000001">
    <property type="protein sequence ID" value="MBW0128135.1"/>
    <property type="molecule type" value="Genomic_DNA"/>
</dbReference>
<feature type="transmembrane region" description="Helical" evidence="2">
    <location>
        <begin position="125"/>
        <end position="142"/>
    </location>
</feature>
<dbReference type="RefSeq" id="WP_218594011.1">
    <property type="nucleotide sequence ID" value="NZ_JADQDE010000732.1"/>
</dbReference>
<keyword evidence="2" id="KW-0812">Transmembrane</keyword>
<keyword evidence="2" id="KW-0472">Membrane</keyword>
<accession>A0ABS6U7F1</accession>
<keyword evidence="4" id="KW-1185">Reference proteome</keyword>
<feature type="transmembrane region" description="Helical" evidence="2">
    <location>
        <begin position="90"/>
        <end position="113"/>
    </location>
</feature>
<evidence type="ECO:0000256" key="2">
    <source>
        <dbReference type="SAM" id="Phobius"/>
    </source>
</evidence>
<proteinExistence type="predicted"/>
<protein>
    <submittedName>
        <fullName evidence="3">Uncharacterized protein</fullName>
    </submittedName>
</protein>
<gene>
    <name evidence="3" type="ORF">I4I82_10600</name>
</gene>
<organism evidence="3 4">
    <name type="scientific">Pseudonocardia oceani</name>
    <dbReference type="NCBI Taxonomy" id="2792013"/>
    <lineage>
        <taxon>Bacteria</taxon>
        <taxon>Bacillati</taxon>
        <taxon>Actinomycetota</taxon>
        <taxon>Actinomycetes</taxon>
        <taxon>Pseudonocardiales</taxon>
        <taxon>Pseudonocardiaceae</taxon>
        <taxon>Pseudonocardia</taxon>
    </lineage>
</organism>
<name>A0ABS6U7F1_9PSEU</name>
<comment type="caution">
    <text evidence="3">The sequence shown here is derived from an EMBL/GenBank/DDBJ whole genome shotgun (WGS) entry which is preliminary data.</text>
</comment>
<evidence type="ECO:0000256" key="1">
    <source>
        <dbReference type="SAM" id="MobiDB-lite"/>
    </source>
</evidence>
<evidence type="ECO:0000313" key="4">
    <source>
        <dbReference type="Proteomes" id="UP000694300"/>
    </source>
</evidence>
<feature type="transmembrane region" description="Helical" evidence="2">
    <location>
        <begin position="40"/>
        <end position="62"/>
    </location>
</feature>
<reference evidence="3 4" key="1">
    <citation type="submission" date="2020-11" db="EMBL/GenBank/DDBJ databases">
        <title>Pseudonocardia abyssalis sp. nov. and Pseudonocardia oceani sp. nov., description and phylogenomic analysis of two novel actinomycetes isolated from the deep Southern Ocean.</title>
        <authorList>
            <person name="Parra J."/>
        </authorList>
    </citation>
    <scope>NUCLEOTIDE SEQUENCE [LARGE SCALE GENOMIC DNA]</scope>
    <source>
        <strain evidence="4">KRD185</strain>
    </source>
</reference>
<dbReference type="Proteomes" id="UP000694300">
    <property type="component" value="Unassembled WGS sequence"/>
</dbReference>